<dbReference type="SUPFAM" id="SSF51197">
    <property type="entry name" value="Clavaminate synthase-like"/>
    <property type="match status" value="1"/>
</dbReference>
<dbReference type="GO" id="GO:0008270">
    <property type="term" value="F:zinc ion binding"/>
    <property type="evidence" value="ECO:0007669"/>
    <property type="project" value="UniProtKB-KW"/>
</dbReference>
<dbReference type="STRING" id="931890.G8JW29"/>
<dbReference type="PROSITE" id="PS51183">
    <property type="entry name" value="JMJN"/>
    <property type="match status" value="1"/>
</dbReference>
<evidence type="ECO:0000256" key="7">
    <source>
        <dbReference type="PROSITE-ProRule" id="PRU00146"/>
    </source>
</evidence>
<dbReference type="GO" id="GO:0060623">
    <property type="term" value="P:regulation of chromosome condensation"/>
    <property type="evidence" value="ECO:0007669"/>
    <property type="project" value="EnsemblFungi"/>
</dbReference>
<feature type="domain" description="PHD-type" evidence="8">
    <location>
        <begin position="245"/>
        <end position="295"/>
    </location>
</feature>
<proteinExistence type="predicted"/>
<evidence type="ECO:0000313" key="12">
    <source>
        <dbReference type="Proteomes" id="UP000006790"/>
    </source>
</evidence>
<dbReference type="GO" id="GO:0000122">
    <property type="term" value="P:negative regulation of transcription by RNA polymerase II"/>
    <property type="evidence" value="ECO:0007669"/>
    <property type="project" value="EnsemblFungi"/>
</dbReference>
<keyword evidence="2" id="KW-0479">Metal-binding</keyword>
<dbReference type="OMA" id="TFPKCYH"/>
<evidence type="ECO:0000256" key="5">
    <source>
        <dbReference type="ARBA" id="ARBA00023004"/>
    </source>
</evidence>
<comment type="subcellular location">
    <subcellularLocation>
        <location evidence="1">Nucleus</location>
    </subcellularLocation>
</comment>
<dbReference type="Gene3D" id="3.30.40.10">
    <property type="entry name" value="Zinc/RING finger domain, C3HC4 (zinc finger)"/>
    <property type="match status" value="1"/>
</dbReference>
<dbReference type="RefSeq" id="XP_003647861.1">
    <property type="nucleotide sequence ID" value="XM_003647813.1"/>
</dbReference>
<reference evidence="12" key="1">
    <citation type="journal article" date="2012" name="G3 (Bethesda)">
        <title>Pichia sorbitophila, an interspecies yeast hybrid reveals early steps of genome resolution following polyploidization.</title>
        <authorList>
            <person name="Leh Louis V."/>
            <person name="Despons L."/>
            <person name="Friedrich A."/>
            <person name="Martin T."/>
            <person name="Durrens P."/>
            <person name="Casaregola S."/>
            <person name="Neuveglise C."/>
            <person name="Fairhead C."/>
            <person name="Marck C."/>
            <person name="Cruz J.A."/>
            <person name="Straub M.L."/>
            <person name="Kugler V."/>
            <person name="Sacerdot C."/>
            <person name="Uzunov Z."/>
            <person name="Thierry A."/>
            <person name="Weiss S."/>
            <person name="Bleykasten C."/>
            <person name="De Montigny J."/>
            <person name="Jacques N."/>
            <person name="Jung P."/>
            <person name="Lemaire M."/>
            <person name="Mallet S."/>
            <person name="Morel G."/>
            <person name="Richard G.F."/>
            <person name="Sarkar A."/>
            <person name="Savel G."/>
            <person name="Schacherer J."/>
            <person name="Seret M.L."/>
            <person name="Talla E."/>
            <person name="Samson G."/>
            <person name="Jubin C."/>
            <person name="Poulain J."/>
            <person name="Vacherie B."/>
            <person name="Barbe V."/>
            <person name="Pelletier E."/>
            <person name="Sherman D.J."/>
            <person name="Westhof E."/>
            <person name="Weissenbach J."/>
            <person name="Baret P.V."/>
            <person name="Wincker P."/>
            <person name="Gaillardin C."/>
            <person name="Dujon B."/>
            <person name="Souciet J.L."/>
        </authorList>
    </citation>
    <scope>NUCLEOTIDE SEQUENCE [LARGE SCALE GENOMIC DNA]</scope>
    <source>
        <strain evidence="12">CBS 270.75 / DBVPG 7215 / KCTC 17166 / NRRL Y-17582</strain>
    </source>
</reference>
<accession>G8JW29</accession>
<dbReference type="InterPro" id="IPR003349">
    <property type="entry name" value="JmjN"/>
</dbReference>
<dbReference type="HOGENOM" id="CLU_000991_4_0_1"/>
<dbReference type="KEGG" id="erc:Ecym_7196"/>
<sequence length="773" mass="89877">MSKIALGDIPVLHPTDDEFRDPIGFLSQPAVQRMGHIYGMIKLVPPSSFQPPMTINENNFRFHVRLQTLSELGLLNRSRLFFMKQLNNFLRGHSQGGGRLADPYYVVKQDIKIYYYDLFIEVLKFYNKPIVEENETTCPRKRIRDDPADKQSVLLKIEPLVKVLGDGKLWRHLCKVFHVSNDVLVSIFKSRISKYYQFLHKQSLRHEDCSFIKRLIYEDEEPKSLIHDDSDSDSNPDSEYESDLEDACVLCHKDSPLSKMILCNSCRNLFHKECLNPNLTSPIDNNWVCSNCIVGTGYYGFKEEDHEYTLKEFRSKCVEFDKLCFPEGKPVKDINFLEGIFWSLVSNIDSKMTTRYGADIHNNGPGEVTAFPTLDWIPSNIKEGSKEFKDYVEYANHPMNLLNLPRADGSLLPVFGRMISGMTVPWVYIGSTFSTFCWHLEDQYTLSANYQHEGDPKVWYSIPEHSSRAFHRMMREISPDLFEKQPDLMHQLVTLVSPYEDIFQKAGISCYKTVQLPGEYIVTYPKCYHAGFNTGYNFNEAVNFTLDLWVPYGLRAIKDYKLTGKRCVFDMWELMLNVLIQYLVSPRKFQEALIRRCHLELLTIFNSEMKIIQQLQGVIKHDNMVLGFERNTIDYSGNVISIKKGRASEKSGSFSNDEEQDLFCSLCKTICPFAFVVHYRMPNSHKRRRLQNMTPAQWNQLDAKKSLSILCLEDYLKLVEQVESDERTKQLSDSSGDDDMLDIFDNDELYYIRHPDDIRDLLQRAEKKIDSYL</sequence>
<dbReference type="InterPro" id="IPR013083">
    <property type="entry name" value="Znf_RING/FYVE/PHD"/>
</dbReference>
<evidence type="ECO:0000259" key="9">
    <source>
        <dbReference type="PROSITE" id="PS51183"/>
    </source>
</evidence>
<evidence type="ECO:0008006" key="13">
    <source>
        <dbReference type="Google" id="ProtNLM"/>
    </source>
</evidence>
<evidence type="ECO:0000259" key="10">
    <source>
        <dbReference type="PROSITE" id="PS51184"/>
    </source>
</evidence>
<dbReference type="eggNOG" id="KOG1246">
    <property type="taxonomic scope" value="Eukaryota"/>
</dbReference>
<dbReference type="GO" id="GO:0000785">
    <property type="term" value="C:chromatin"/>
    <property type="evidence" value="ECO:0007669"/>
    <property type="project" value="TreeGrafter"/>
</dbReference>
<gene>
    <name evidence="11" type="ordered locus">Ecym_7196</name>
</gene>
<dbReference type="Pfam" id="PF02375">
    <property type="entry name" value="JmjN"/>
    <property type="match status" value="1"/>
</dbReference>
<dbReference type="FunFam" id="2.60.120.650:FF:000055">
    <property type="entry name" value="Jhd2p"/>
    <property type="match status" value="1"/>
</dbReference>
<dbReference type="GO" id="GO:0045944">
    <property type="term" value="P:positive regulation of transcription by RNA polymerase II"/>
    <property type="evidence" value="ECO:0007669"/>
    <property type="project" value="EnsemblFungi"/>
</dbReference>
<evidence type="ECO:0000259" key="8">
    <source>
        <dbReference type="PROSITE" id="PS50016"/>
    </source>
</evidence>
<dbReference type="OrthoDB" id="1678912at2759"/>
<dbReference type="PROSITE" id="PS50016">
    <property type="entry name" value="ZF_PHD_2"/>
    <property type="match status" value="1"/>
</dbReference>
<dbReference type="EMBL" id="CP002503">
    <property type="protein sequence ID" value="AET41044.1"/>
    <property type="molecule type" value="Genomic_DNA"/>
</dbReference>
<dbReference type="InterPro" id="IPR001965">
    <property type="entry name" value="Znf_PHD"/>
</dbReference>
<dbReference type="InterPro" id="IPR011011">
    <property type="entry name" value="Znf_FYVE_PHD"/>
</dbReference>
<organism evidence="11 12">
    <name type="scientific">Eremothecium cymbalariae (strain CBS 270.75 / DBVPG 7215 / KCTC 17166 / NRRL Y-17582)</name>
    <name type="common">Yeast</name>
    <dbReference type="NCBI Taxonomy" id="931890"/>
    <lineage>
        <taxon>Eukaryota</taxon>
        <taxon>Fungi</taxon>
        <taxon>Dikarya</taxon>
        <taxon>Ascomycota</taxon>
        <taxon>Saccharomycotina</taxon>
        <taxon>Saccharomycetes</taxon>
        <taxon>Saccharomycetales</taxon>
        <taxon>Saccharomycetaceae</taxon>
        <taxon>Eremothecium</taxon>
    </lineage>
</organism>
<evidence type="ECO:0000256" key="3">
    <source>
        <dbReference type="ARBA" id="ARBA00022771"/>
    </source>
</evidence>
<dbReference type="InParanoid" id="G8JW29"/>
<dbReference type="Pfam" id="PF00628">
    <property type="entry name" value="PHD"/>
    <property type="match status" value="1"/>
</dbReference>
<dbReference type="GO" id="GO:1902275">
    <property type="term" value="P:regulation of chromatin organization"/>
    <property type="evidence" value="ECO:0007669"/>
    <property type="project" value="EnsemblFungi"/>
</dbReference>
<dbReference type="GO" id="GO:0034647">
    <property type="term" value="F:histone H3K4me/H3K4me2/H3K4me3 demethylase activity"/>
    <property type="evidence" value="ECO:0007669"/>
    <property type="project" value="TreeGrafter"/>
</dbReference>
<keyword evidence="3 7" id="KW-0863">Zinc-finger</keyword>
<evidence type="ECO:0000256" key="1">
    <source>
        <dbReference type="ARBA" id="ARBA00004123"/>
    </source>
</evidence>
<dbReference type="SMART" id="SM00249">
    <property type="entry name" value="PHD"/>
    <property type="match status" value="1"/>
</dbReference>
<feature type="domain" description="JmjN" evidence="9">
    <location>
        <begin position="9"/>
        <end position="52"/>
    </location>
</feature>
<keyword evidence="6" id="KW-0539">Nucleus</keyword>
<dbReference type="GO" id="GO:0005634">
    <property type="term" value="C:nucleus"/>
    <property type="evidence" value="ECO:0007669"/>
    <property type="project" value="UniProtKB-SubCell"/>
</dbReference>
<dbReference type="Proteomes" id="UP000006790">
    <property type="component" value="Chromosome 7"/>
</dbReference>
<dbReference type="GeneID" id="11469447"/>
<dbReference type="Pfam" id="PF02373">
    <property type="entry name" value="JmjC"/>
    <property type="match status" value="1"/>
</dbReference>
<dbReference type="PROSITE" id="PS01359">
    <property type="entry name" value="ZF_PHD_1"/>
    <property type="match status" value="1"/>
</dbReference>
<feature type="domain" description="JmjC" evidence="10">
    <location>
        <begin position="393"/>
        <end position="561"/>
    </location>
</feature>
<keyword evidence="4" id="KW-0862">Zinc</keyword>
<dbReference type="SUPFAM" id="SSF57903">
    <property type="entry name" value="FYVE/PHD zinc finger"/>
    <property type="match status" value="1"/>
</dbReference>
<protein>
    <recommendedName>
        <fullName evidence="13">Histone demethylase JHD2</fullName>
    </recommendedName>
</protein>
<evidence type="ECO:0000256" key="4">
    <source>
        <dbReference type="ARBA" id="ARBA00022833"/>
    </source>
</evidence>
<dbReference type="SMART" id="SM00545">
    <property type="entry name" value="JmjN"/>
    <property type="match status" value="1"/>
</dbReference>
<dbReference type="CDD" id="cd15489">
    <property type="entry name" value="PHD_SF"/>
    <property type="match status" value="1"/>
</dbReference>
<dbReference type="PROSITE" id="PS51184">
    <property type="entry name" value="JMJC"/>
    <property type="match status" value="1"/>
</dbReference>
<dbReference type="Gene3D" id="2.60.120.650">
    <property type="entry name" value="Cupin"/>
    <property type="match status" value="2"/>
</dbReference>
<dbReference type="InterPro" id="IPR003347">
    <property type="entry name" value="JmjC_dom"/>
</dbReference>
<keyword evidence="12" id="KW-1185">Reference proteome</keyword>
<evidence type="ECO:0000313" key="11">
    <source>
        <dbReference type="EMBL" id="AET41044.1"/>
    </source>
</evidence>
<evidence type="ECO:0000256" key="2">
    <source>
        <dbReference type="ARBA" id="ARBA00022723"/>
    </source>
</evidence>
<dbReference type="AlphaFoldDB" id="G8JW29"/>
<dbReference type="GO" id="GO:0043934">
    <property type="term" value="P:sporulation"/>
    <property type="evidence" value="ECO:0007669"/>
    <property type="project" value="EnsemblFungi"/>
</dbReference>
<dbReference type="PANTHER" id="PTHR10694:SF33">
    <property type="entry name" value="LYSINE-SPECIFIC DEMETHYLASE 5"/>
    <property type="match status" value="1"/>
</dbReference>
<dbReference type="InterPro" id="IPR019787">
    <property type="entry name" value="Znf_PHD-finger"/>
</dbReference>
<dbReference type="InterPro" id="IPR019786">
    <property type="entry name" value="Zinc_finger_PHD-type_CS"/>
</dbReference>
<name>G8JW29_ERECY</name>
<dbReference type="GO" id="GO:0071041">
    <property type="term" value="P:antisense RNA transcript catabolic process"/>
    <property type="evidence" value="ECO:0007669"/>
    <property type="project" value="EnsemblFungi"/>
</dbReference>
<dbReference type="PANTHER" id="PTHR10694">
    <property type="entry name" value="LYSINE-SPECIFIC DEMETHYLASE"/>
    <property type="match status" value="1"/>
</dbReference>
<dbReference type="FunCoup" id="G8JW29">
    <property type="interactions" value="44"/>
</dbReference>
<dbReference type="SMART" id="SM00558">
    <property type="entry name" value="JmjC"/>
    <property type="match status" value="1"/>
</dbReference>
<evidence type="ECO:0000256" key="6">
    <source>
        <dbReference type="ARBA" id="ARBA00023242"/>
    </source>
</evidence>
<keyword evidence="5" id="KW-0408">Iron</keyword>
<dbReference type="GO" id="GO:0000278">
    <property type="term" value="P:mitotic cell cycle"/>
    <property type="evidence" value="ECO:0007669"/>
    <property type="project" value="EnsemblFungi"/>
</dbReference>
<dbReference type="GO" id="GO:0000183">
    <property type="term" value="P:rDNA heterochromatin formation"/>
    <property type="evidence" value="ECO:0007669"/>
    <property type="project" value="EnsemblFungi"/>
</dbReference>